<dbReference type="Proteomes" id="UP001054252">
    <property type="component" value="Unassembled WGS sequence"/>
</dbReference>
<evidence type="ECO:0000259" key="2">
    <source>
        <dbReference type="Pfam" id="PF00078"/>
    </source>
</evidence>
<accession>A0AAV5MJB1</accession>
<dbReference type="InterPro" id="IPR036397">
    <property type="entry name" value="RNaseH_sf"/>
</dbReference>
<dbReference type="Gene3D" id="3.60.10.10">
    <property type="entry name" value="Endonuclease/exonuclease/phosphatase"/>
    <property type="match status" value="1"/>
</dbReference>
<dbReference type="PANTHER" id="PTHR33116:SF70">
    <property type="entry name" value="NON-LTR RETROELEMENT REVERSE TRANSCRIPTASE-LIKE PROTEIN"/>
    <property type="match status" value="1"/>
</dbReference>
<evidence type="ECO:0000259" key="3">
    <source>
        <dbReference type="Pfam" id="PF13456"/>
    </source>
</evidence>
<dbReference type="InterPro" id="IPR000477">
    <property type="entry name" value="RT_dom"/>
</dbReference>
<dbReference type="Gene3D" id="3.30.420.10">
    <property type="entry name" value="Ribonuclease H-like superfamily/Ribonuclease H"/>
    <property type="match status" value="1"/>
</dbReference>
<proteinExistence type="predicted"/>
<dbReference type="InterPro" id="IPR002156">
    <property type="entry name" value="RNaseH_domain"/>
</dbReference>
<dbReference type="SUPFAM" id="SSF56219">
    <property type="entry name" value="DNase I-like"/>
    <property type="match status" value="1"/>
</dbReference>
<feature type="region of interest" description="Disordered" evidence="1">
    <location>
        <begin position="26"/>
        <end position="145"/>
    </location>
</feature>
<evidence type="ECO:0000313" key="5">
    <source>
        <dbReference type="Proteomes" id="UP001054252"/>
    </source>
</evidence>
<feature type="domain" description="RNase H type-1" evidence="3">
    <location>
        <begin position="868"/>
        <end position="987"/>
    </location>
</feature>
<dbReference type="SUPFAM" id="SSF53098">
    <property type="entry name" value="Ribonuclease H-like"/>
    <property type="match status" value="1"/>
</dbReference>
<dbReference type="Pfam" id="PF00078">
    <property type="entry name" value="RVT_1"/>
    <property type="match status" value="1"/>
</dbReference>
<dbReference type="EMBL" id="BPVZ01000306">
    <property type="protein sequence ID" value="GKV49594.1"/>
    <property type="molecule type" value="Genomic_DNA"/>
</dbReference>
<keyword evidence="5" id="KW-1185">Reference proteome</keyword>
<feature type="compositionally biased region" description="Basic and acidic residues" evidence="1">
    <location>
        <begin position="71"/>
        <end position="81"/>
    </location>
</feature>
<feature type="compositionally biased region" description="Basic residues" evidence="1">
    <location>
        <begin position="54"/>
        <end position="64"/>
    </location>
</feature>
<dbReference type="InterPro" id="IPR044730">
    <property type="entry name" value="RNase_H-like_dom_plant"/>
</dbReference>
<dbReference type="GO" id="GO:0003676">
    <property type="term" value="F:nucleic acid binding"/>
    <property type="evidence" value="ECO:0007669"/>
    <property type="project" value="InterPro"/>
</dbReference>
<evidence type="ECO:0000256" key="1">
    <source>
        <dbReference type="SAM" id="MobiDB-lite"/>
    </source>
</evidence>
<dbReference type="GO" id="GO:0004523">
    <property type="term" value="F:RNA-DNA hybrid ribonuclease activity"/>
    <property type="evidence" value="ECO:0007669"/>
    <property type="project" value="InterPro"/>
</dbReference>
<gene>
    <name evidence="4" type="ORF">SLEP1_g56334</name>
</gene>
<sequence>MLMSSEMRQSIMDNITEAVRIQNKPSGLIQQEAGKTLPLQTIPPAAPDTSFIKPKPKSTKRKSKTSGPIPKDTKPSAHKPYDPPPVSKKHLDHSLVPPAIPPATEGTPTAPITQVVPPTPLPMPHTTSTPQILPSIHAPSTKPPRESTALNILHAENPPPASSSDLNLWIMSTPQPMDKPHVAMKDICWDQLHALAQHVDDNWVVMGDFNDILLVEEASPRAARGFVRAQCFRDRLSSCGLHSTEPLGCKYTWLRKQNGKVLLRERLDRALFNLRALEFLPKAKVINLPRLCSDHHPVLLCLETLIQKDRNSRPIRFKAACLATEAHNRGWGGPATVGVIGGVLWNGEQLPPFNPQRGLRQGDPLSPYLFIMCMERLSHKIQSKVHSKAWKPFRLSRGGFALSHLFFSDDLMLFSEASNQQVEVIMGCLTEFSNESGVDINLTKSKLYVSPNIQRHVAGNLSAACGIPLTIDLGSYLGVPILHGRPSASTYKLLLEKIQVKLAGWKQTLLSMVGRRVLVQAVTLAIPSYTMQSILLPNGVCAAIDSLNRKFLWGFDVANRQHLVNWRIVCRPRHLGGLGLRFAKENNQSSGMENNYHLLILNAAYGKETHFPLICSSCAWKGYLTRYKASEASNQQVEVIMGCLTEFSNESGVDINLTKSNLYVSPNIQRHVAGNLSAACGIPLTIDLGSYLGVPILHGRPSASTYKLLLEKIQVKLAGWKQTLLSMARRRVLVQAMTSAIPSYTMQSILLPNGVCAAIDSLNRKFLWGFDVANRQHLVNWRIVCRPRHLGGLGLRFAKENNQILATPIPAFQQQEDVVFWNNSPDGTFSAKSAFERLQQQHVVLTQQGESWRWVRWFPPNFPFLKLNTDGAMSQASGDASAGGLIRDHGGQWLHGFAINIGPQTSYMAELWGCRAGLRLALEMGLTHLVLEMDSLLAMQVILVRKTGDGPASILLLDIFHLINSFEVCTVQHTLREGNAAADYMASIGQTLTQGTSFFQSPPPGIRSVLHEDSIGTLFLRT</sequence>
<protein>
    <recommendedName>
        <fullName evidence="6">RNase H type-1 domain-containing protein</fullName>
    </recommendedName>
</protein>
<evidence type="ECO:0008006" key="6">
    <source>
        <dbReference type="Google" id="ProtNLM"/>
    </source>
</evidence>
<dbReference type="Pfam" id="PF13456">
    <property type="entry name" value="RVT_3"/>
    <property type="match status" value="1"/>
</dbReference>
<feature type="domain" description="Reverse transcriptase" evidence="2">
    <location>
        <begin position="346"/>
        <end position="449"/>
    </location>
</feature>
<comment type="caution">
    <text evidence="4">The sequence shown here is derived from an EMBL/GenBank/DDBJ whole genome shotgun (WGS) entry which is preliminary data.</text>
</comment>
<evidence type="ECO:0000313" key="4">
    <source>
        <dbReference type="EMBL" id="GKV49594.1"/>
    </source>
</evidence>
<organism evidence="4 5">
    <name type="scientific">Rubroshorea leprosula</name>
    <dbReference type="NCBI Taxonomy" id="152421"/>
    <lineage>
        <taxon>Eukaryota</taxon>
        <taxon>Viridiplantae</taxon>
        <taxon>Streptophyta</taxon>
        <taxon>Embryophyta</taxon>
        <taxon>Tracheophyta</taxon>
        <taxon>Spermatophyta</taxon>
        <taxon>Magnoliopsida</taxon>
        <taxon>eudicotyledons</taxon>
        <taxon>Gunneridae</taxon>
        <taxon>Pentapetalae</taxon>
        <taxon>rosids</taxon>
        <taxon>malvids</taxon>
        <taxon>Malvales</taxon>
        <taxon>Dipterocarpaceae</taxon>
        <taxon>Rubroshorea</taxon>
    </lineage>
</organism>
<reference evidence="4 5" key="1">
    <citation type="journal article" date="2021" name="Commun. Biol.">
        <title>The genome of Shorea leprosula (Dipterocarpaceae) highlights the ecological relevance of drought in aseasonal tropical rainforests.</title>
        <authorList>
            <person name="Ng K.K.S."/>
            <person name="Kobayashi M.J."/>
            <person name="Fawcett J.A."/>
            <person name="Hatakeyama M."/>
            <person name="Paape T."/>
            <person name="Ng C.H."/>
            <person name="Ang C.C."/>
            <person name="Tnah L.H."/>
            <person name="Lee C.T."/>
            <person name="Nishiyama T."/>
            <person name="Sese J."/>
            <person name="O'Brien M.J."/>
            <person name="Copetti D."/>
            <person name="Mohd Noor M.I."/>
            <person name="Ong R.C."/>
            <person name="Putra M."/>
            <person name="Sireger I.Z."/>
            <person name="Indrioko S."/>
            <person name="Kosugi Y."/>
            <person name="Izuno A."/>
            <person name="Isagi Y."/>
            <person name="Lee S.L."/>
            <person name="Shimizu K.K."/>
        </authorList>
    </citation>
    <scope>NUCLEOTIDE SEQUENCE [LARGE SCALE GENOMIC DNA]</scope>
    <source>
        <strain evidence="4">214</strain>
    </source>
</reference>
<dbReference type="AlphaFoldDB" id="A0AAV5MJB1"/>
<dbReference type="InterPro" id="IPR036691">
    <property type="entry name" value="Endo/exonu/phosph_ase_sf"/>
</dbReference>
<dbReference type="PANTHER" id="PTHR33116">
    <property type="entry name" value="REVERSE TRANSCRIPTASE ZINC-BINDING DOMAIN-CONTAINING PROTEIN-RELATED-RELATED"/>
    <property type="match status" value="1"/>
</dbReference>
<dbReference type="InterPro" id="IPR012337">
    <property type="entry name" value="RNaseH-like_sf"/>
</dbReference>
<name>A0AAV5MJB1_9ROSI</name>
<dbReference type="CDD" id="cd06222">
    <property type="entry name" value="RNase_H_like"/>
    <property type="match status" value="1"/>
</dbReference>